<comment type="caution">
    <text evidence="3">The sequence shown here is derived from an EMBL/GenBank/DDBJ whole genome shotgun (WGS) entry which is preliminary data.</text>
</comment>
<feature type="compositionally biased region" description="Acidic residues" evidence="1">
    <location>
        <begin position="158"/>
        <end position="167"/>
    </location>
</feature>
<feature type="region of interest" description="Disordered" evidence="1">
    <location>
        <begin position="153"/>
        <end position="181"/>
    </location>
</feature>
<name>A0AAD7UB24_9STRA</name>
<evidence type="ECO:0000313" key="3">
    <source>
        <dbReference type="EMBL" id="KAJ8601164.1"/>
    </source>
</evidence>
<feature type="domain" description="HAT C-terminal dimerisation" evidence="2">
    <location>
        <begin position="216"/>
        <end position="281"/>
    </location>
</feature>
<reference evidence="3" key="1">
    <citation type="submission" date="2023-01" db="EMBL/GenBank/DDBJ databases">
        <title>Metagenome sequencing of chrysophaentin producing Chrysophaeum taylorii.</title>
        <authorList>
            <person name="Davison J."/>
            <person name="Bewley C."/>
        </authorList>
    </citation>
    <scope>NUCLEOTIDE SEQUENCE</scope>
    <source>
        <strain evidence="3">NIES-1699</strain>
    </source>
</reference>
<feature type="compositionally biased region" description="Acidic residues" evidence="1">
    <location>
        <begin position="314"/>
        <end position="348"/>
    </location>
</feature>
<proteinExistence type="predicted"/>
<dbReference type="InterPro" id="IPR012337">
    <property type="entry name" value="RNaseH-like_sf"/>
</dbReference>
<feature type="region of interest" description="Disordered" evidence="1">
    <location>
        <begin position="98"/>
        <end position="141"/>
    </location>
</feature>
<organism evidence="3 4">
    <name type="scientific">Chrysophaeum taylorii</name>
    <dbReference type="NCBI Taxonomy" id="2483200"/>
    <lineage>
        <taxon>Eukaryota</taxon>
        <taxon>Sar</taxon>
        <taxon>Stramenopiles</taxon>
        <taxon>Ochrophyta</taxon>
        <taxon>Pelagophyceae</taxon>
        <taxon>Pelagomonadales</taxon>
        <taxon>Pelagomonadaceae</taxon>
        <taxon>Chrysophaeum</taxon>
    </lineage>
</organism>
<sequence length="348" mass="38994">MVPMIKKMLEAAVKSIDRRVSCPDSNVLMCAMLDVGFNWTSATRTIDSEERPIFSAADRDKAEKIYSQEFEKYADLLHDAEKAAWERRQDEHLAQFAVARGGVNKGTAPSPSKRGTKRRSTKEENEDAVVVVDGPDEDDHAGRRANLARAHAAGGFDADSDDDDSDDAAASPPPATEPFVLPASKYNDDARRKEKTAFAALKLNPGAFRQFKKKKSGVDMFAFLAAFKDEYPIHAALLRAHLSAPMTEADVESIFSHAGRAVGKLRNRLGSELLRAIMFIAMNSDKLPWTYDEIWQKYKELRQDTRQGGFSAWYDEEEEPETEPEEPEDDVEEEDEEGVIDFCDDADY</sequence>
<evidence type="ECO:0000256" key="1">
    <source>
        <dbReference type="SAM" id="MobiDB-lite"/>
    </source>
</evidence>
<dbReference type="GO" id="GO:0046983">
    <property type="term" value="F:protein dimerization activity"/>
    <property type="evidence" value="ECO:0007669"/>
    <property type="project" value="InterPro"/>
</dbReference>
<protein>
    <recommendedName>
        <fullName evidence="2">HAT C-terminal dimerisation domain-containing protein</fullName>
    </recommendedName>
</protein>
<dbReference type="EMBL" id="JAQMWT010000446">
    <property type="protein sequence ID" value="KAJ8601164.1"/>
    <property type="molecule type" value="Genomic_DNA"/>
</dbReference>
<evidence type="ECO:0000313" key="4">
    <source>
        <dbReference type="Proteomes" id="UP001230188"/>
    </source>
</evidence>
<accession>A0AAD7UB24</accession>
<dbReference type="InterPro" id="IPR008906">
    <property type="entry name" value="HATC_C_dom"/>
</dbReference>
<dbReference type="Proteomes" id="UP001230188">
    <property type="component" value="Unassembled WGS sequence"/>
</dbReference>
<keyword evidence="4" id="KW-1185">Reference proteome</keyword>
<dbReference type="SUPFAM" id="SSF53098">
    <property type="entry name" value="Ribonuclease H-like"/>
    <property type="match status" value="1"/>
</dbReference>
<dbReference type="AlphaFoldDB" id="A0AAD7UB24"/>
<feature type="region of interest" description="Disordered" evidence="1">
    <location>
        <begin position="309"/>
        <end position="348"/>
    </location>
</feature>
<evidence type="ECO:0000259" key="2">
    <source>
        <dbReference type="Pfam" id="PF05699"/>
    </source>
</evidence>
<dbReference type="Pfam" id="PF05699">
    <property type="entry name" value="Dimer_Tnp_hAT"/>
    <property type="match status" value="1"/>
</dbReference>
<gene>
    <name evidence="3" type="ORF">CTAYLR_008271</name>
</gene>